<name>A0ABV9QWS2_9GAMM</name>
<sequence>MTACSGLKKTALALACCLALPSVALADSKREAALEKRVSDLERQLQELLTEVKAQRNAPPQIVQAPPPPPPPAPPAPAKEAPPTFTTAPGLSVAFHGFVSATAFTQDRSFRFGNGQNAETPVPGSDGRTSGFDIRNTRFWLDITGAKFDENWSGGGRIEMDFFGGFNGTGAYSRQQPVPRLRQAYIDLDNPSSGSKVRIGQQWDLMFPIDNVPTSLSHLAFPLGFGAGFVGWRFPGVVWMQDLNHGSEGTKWRVDVGAFDGSWNGPGDNLNYLSGGNADFQPQVEARLRAQGDTWLAYAAGHYSKVDLRGVDGNAPVPVKSSLKSTGGEIGGMWKPGPWNFKALVYAGKGMGQIFGNLSQFGDIGEVGGFAQVGYSFTKHWSANAFYAYQKSDEDDVIRWLGNGSTGLLKNRQAALGVQYASGPYQLGVEWLYDKVDSTSDGIARKTTSGNQLSLSALYTF</sequence>
<dbReference type="Gene3D" id="2.40.160.10">
    <property type="entry name" value="Porin"/>
    <property type="match status" value="1"/>
</dbReference>
<dbReference type="SUPFAM" id="SSF56935">
    <property type="entry name" value="Porins"/>
    <property type="match status" value="1"/>
</dbReference>
<protein>
    <recommendedName>
        <fullName evidence="5">Porin</fullName>
    </recommendedName>
</protein>
<gene>
    <name evidence="3" type="ORF">ACFO6Q_06310</name>
</gene>
<evidence type="ECO:0000313" key="4">
    <source>
        <dbReference type="Proteomes" id="UP001595886"/>
    </source>
</evidence>
<organism evidence="3 4">
    <name type="scientific">Dokdonella ginsengisoli</name>
    <dbReference type="NCBI Taxonomy" id="363846"/>
    <lineage>
        <taxon>Bacteria</taxon>
        <taxon>Pseudomonadati</taxon>
        <taxon>Pseudomonadota</taxon>
        <taxon>Gammaproteobacteria</taxon>
        <taxon>Lysobacterales</taxon>
        <taxon>Rhodanobacteraceae</taxon>
        <taxon>Dokdonella</taxon>
    </lineage>
</organism>
<dbReference type="Proteomes" id="UP001595886">
    <property type="component" value="Unassembled WGS sequence"/>
</dbReference>
<feature type="signal peptide" evidence="2">
    <location>
        <begin position="1"/>
        <end position="26"/>
    </location>
</feature>
<reference evidence="4" key="1">
    <citation type="journal article" date="2019" name="Int. J. Syst. Evol. Microbiol.">
        <title>The Global Catalogue of Microorganisms (GCM) 10K type strain sequencing project: providing services to taxonomists for standard genome sequencing and annotation.</title>
        <authorList>
            <consortium name="The Broad Institute Genomics Platform"/>
            <consortium name="The Broad Institute Genome Sequencing Center for Infectious Disease"/>
            <person name="Wu L."/>
            <person name="Ma J."/>
        </authorList>
    </citation>
    <scope>NUCLEOTIDE SEQUENCE [LARGE SCALE GENOMIC DNA]</scope>
    <source>
        <strain evidence="4">CCUG 30340</strain>
    </source>
</reference>
<comment type="caution">
    <text evidence="3">The sequence shown here is derived from an EMBL/GenBank/DDBJ whole genome shotgun (WGS) entry which is preliminary data.</text>
</comment>
<keyword evidence="2" id="KW-0732">Signal</keyword>
<evidence type="ECO:0000256" key="2">
    <source>
        <dbReference type="SAM" id="SignalP"/>
    </source>
</evidence>
<feature type="chain" id="PRO_5045259634" description="Porin" evidence="2">
    <location>
        <begin position="27"/>
        <end position="461"/>
    </location>
</feature>
<dbReference type="RefSeq" id="WP_380019736.1">
    <property type="nucleotide sequence ID" value="NZ_JBHSHD010000006.1"/>
</dbReference>
<accession>A0ABV9QWS2</accession>
<proteinExistence type="predicted"/>
<evidence type="ECO:0000256" key="1">
    <source>
        <dbReference type="SAM" id="MobiDB-lite"/>
    </source>
</evidence>
<dbReference type="InterPro" id="IPR023614">
    <property type="entry name" value="Porin_dom_sf"/>
</dbReference>
<dbReference type="EMBL" id="JBHSHD010000006">
    <property type="protein sequence ID" value="MFC4819927.1"/>
    <property type="molecule type" value="Genomic_DNA"/>
</dbReference>
<feature type="region of interest" description="Disordered" evidence="1">
    <location>
        <begin position="54"/>
        <end position="86"/>
    </location>
</feature>
<keyword evidence="4" id="KW-1185">Reference proteome</keyword>
<evidence type="ECO:0000313" key="3">
    <source>
        <dbReference type="EMBL" id="MFC4819927.1"/>
    </source>
</evidence>
<evidence type="ECO:0008006" key="5">
    <source>
        <dbReference type="Google" id="ProtNLM"/>
    </source>
</evidence>
<feature type="compositionally biased region" description="Pro residues" evidence="1">
    <location>
        <begin position="65"/>
        <end position="77"/>
    </location>
</feature>